<protein>
    <submittedName>
        <fullName evidence="2">Uncharacterized protein</fullName>
    </submittedName>
</protein>
<evidence type="ECO:0000313" key="2">
    <source>
        <dbReference type="EMBL" id="KNZ64688.1"/>
    </source>
</evidence>
<feature type="compositionally biased region" description="Polar residues" evidence="1">
    <location>
        <begin position="25"/>
        <end position="38"/>
    </location>
</feature>
<feature type="compositionally biased region" description="Polar residues" evidence="1">
    <location>
        <begin position="1"/>
        <end position="18"/>
    </location>
</feature>
<dbReference type="EMBL" id="LAVV01000054">
    <property type="protein sequence ID" value="KNZ64688.1"/>
    <property type="molecule type" value="Genomic_DNA"/>
</dbReference>
<keyword evidence="3" id="KW-1185">Reference proteome</keyword>
<dbReference type="Proteomes" id="UP000037035">
    <property type="component" value="Unassembled WGS sequence"/>
</dbReference>
<comment type="caution">
    <text evidence="2">The sequence shown here is derived from an EMBL/GenBank/DDBJ whole genome shotgun (WGS) entry which is preliminary data.</text>
</comment>
<gene>
    <name evidence="2" type="ORF">VP01_10049g1</name>
</gene>
<evidence type="ECO:0000256" key="1">
    <source>
        <dbReference type="SAM" id="MobiDB-lite"/>
    </source>
</evidence>
<organism evidence="2 3">
    <name type="scientific">Puccinia sorghi</name>
    <dbReference type="NCBI Taxonomy" id="27349"/>
    <lineage>
        <taxon>Eukaryota</taxon>
        <taxon>Fungi</taxon>
        <taxon>Dikarya</taxon>
        <taxon>Basidiomycota</taxon>
        <taxon>Pucciniomycotina</taxon>
        <taxon>Pucciniomycetes</taxon>
        <taxon>Pucciniales</taxon>
        <taxon>Pucciniaceae</taxon>
        <taxon>Puccinia</taxon>
    </lineage>
</organism>
<accession>A0A0L6VV87</accession>
<name>A0A0L6VV87_9BASI</name>
<sequence length="95" mass="10409">MSNQRDPSREQSALNARSSSRHQHFSQPNLPSHSNQSALGKGPTHPEVEALFDCVLNDKGKSTDRDFEQDKSSAGNPSIVVNPATPDPPQISFFH</sequence>
<feature type="region of interest" description="Disordered" evidence="1">
    <location>
        <begin position="1"/>
        <end position="95"/>
    </location>
</feature>
<proteinExistence type="predicted"/>
<reference evidence="2 3" key="1">
    <citation type="submission" date="2015-08" db="EMBL/GenBank/DDBJ databases">
        <title>Next Generation Sequencing and Analysis of the Genome of Puccinia sorghi L Schw, the Causal Agent of Maize Common Rust.</title>
        <authorList>
            <person name="Rochi L."/>
            <person name="Burguener G."/>
            <person name="Darino M."/>
            <person name="Turjanski A."/>
            <person name="Kreff E."/>
            <person name="Dieguez M.J."/>
            <person name="Sacco F."/>
        </authorList>
    </citation>
    <scope>NUCLEOTIDE SEQUENCE [LARGE SCALE GENOMIC DNA]</scope>
    <source>
        <strain evidence="2 3">RO10H11247</strain>
    </source>
</reference>
<dbReference type="AlphaFoldDB" id="A0A0L6VV87"/>
<dbReference type="VEuPathDB" id="FungiDB:VP01_10049g1"/>
<feature type="compositionally biased region" description="Basic and acidic residues" evidence="1">
    <location>
        <begin position="56"/>
        <end position="71"/>
    </location>
</feature>
<evidence type="ECO:0000313" key="3">
    <source>
        <dbReference type="Proteomes" id="UP000037035"/>
    </source>
</evidence>